<feature type="non-terminal residue" evidence="1">
    <location>
        <position position="1"/>
    </location>
</feature>
<protein>
    <submittedName>
        <fullName evidence="1">Uncharacterized protein</fullName>
    </submittedName>
</protein>
<proteinExistence type="predicted"/>
<accession>A0A7J6NK43</accession>
<dbReference type="EMBL" id="JABANO010040529">
    <property type="protein sequence ID" value="KAF4684184.1"/>
    <property type="molecule type" value="Genomic_DNA"/>
</dbReference>
<reference evidence="1 2" key="1">
    <citation type="submission" date="2020-04" db="EMBL/GenBank/DDBJ databases">
        <title>Perkinsus olseni comparative genomics.</title>
        <authorList>
            <person name="Bogema D.R."/>
        </authorList>
    </citation>
    <scope>NUCLEOTIDE SEQUENCE [LARGE SCALE GENOMIC DNA]</scope>
    <source>
        <strain evidence="1 2">ATCC PRA-207</strain>
    </source>
</reference>
<dbReference type="Pfam" id="PF08923">
    <property type="entry name" value="MAPKK1_Int"/>
    <property type="match status" value="1"/>
</dbReference>
<dbReference type="Gene3D" id="3.30.450.30">
    <property type="entry name" value="Dynein light chain 2a, cytoplasmic"/>
    <property type="match status" value="1"/>
</dbReference>
<keyword evidence="2" id="KW-1185">Reference proteome</keyword>
<comment type="caution">
    <text evidence="1">The sequence shown here is derived from an EMBL/GenBank/DDBJ whole genome shotgun (WGS) entry which is preliminary data.</text>
</comment>
<name>A0A7J6NK43_PEROL</name>
<dbReference type="GO" id="GO:0032006">
    <property type="term" value="P:regulation of TOR signaling"/>
    <property type="evidence" value="ECO:0007669"/>
    <property type="project" value="InterPro"/>
</dbReference>
<sequence length="176" mass="19438">MTKAEYNHKHSTLRKEYDGPLLDWKQQQQQLSMLTAMYCTRFFLLSSLMAATTATTIQEFIGNVVTSVDGIDSITIADREGVEILSAPSTKPSNDEQSDEQILTTIFSLTSDQVGQYEECAYPLLPLASPRSMWSSSSSFQCMKLPEFGACSFVLAGYGDGKQLLQATDNPLVITI</sequence>
<gene>
    <name evidence="1" type="ORF">FOZ63_010255</name>
</gene>
<organism evidence="1 2">
    <name type="scientific">Perkinsus olseni</name>
    <name type="common">Perkinsus atlanticus</name>
    <dbReference type="NCBI Taxonomy" id="32597"/>
    <lineage>
        <taxon>Eukaryota</taxon>
        <taxon>Sar</taxon>
        <taxon>Alveolata</taxon>
        <taxon>Perkinsozoa</taxon>
        <taxon>Perkinsea</taxon>
        <taxon>Perkinsida</taxon>
        <taxon>Perkinsidae</taxon>
        <taxon>Perkinsus</taxon>
    </lineage>
</organism>
<dbReference type="AlphaFoldDB" id="A0A7J6NK43"/>
<dbReference type="InterPro" id="IPR015019">
    <property type="entry name" value="LAMTOR3"/>
</dbReference>
<dbReference type="SUPFAM" id="SSF103196">
    <property type="entry name" value="Roadblock/LC7 domain"/>
    <property type="match status" value="1"/>
</dbReference>
<dbReference type="Proteomes" id="UP000553632">
    <property type="component" value="Unassembled WGS sequence"/>
</dbReference>
<evidence type="ECO:0000313" key="2">
    <source>
        <dbReference type="Proteomes" id="UP000553632"/>
    </source>
</evidence>
<evidence type="ECO:0000313" key="1">
    <source>
        <dbReference type="EMBL" id="KAF4684184.1"/>
    </source>
</evidence>